<evidence type="ECO:0000256" key="1">
    <source>
        <dbReference type="ARBA" id="ARBA00023015"/>
    </source>
</evidence>
<evidence type="ECO:0000259" key="4">
    <source>
        <dbReference type="PROSITE" id="PS50949"/>
    </source>
</evidence>
<dbReference type="CDD" id="cd07377">
    <property type="entry name" value="WHTH_GntR"/>
    <property type="match status" value="1"/>
</dbReference>
<keyword evidence="6" id="KW-1185">Reference proteome</keyword>
<reference evidence="5 6" key="1">
    <citation type="journal article" date="2024" name="Front. Microbiol.">
        <title>Pangenomic and biochemical analyses of Helcococcus ovis reveal widespread tetracycline resistance and a novel bacterial species, Helcococcus bovis.</title>
        <authorList>
            <person name="Cunha F."/>
            <person name="Zhai Y."/>
            <person name="Casaro S."/>
            <person name="Jones K.L."/>
            <person name="Hernandez M."/>
            <person name="Bisinotto R.S."/>
            <person name="Kariyawasam S."/>
            <person name="Brown M.B."/>
            <person name="Phillips A."/>
            <person name="Jeong K.C."/>
            <person name="Galvao K.N."/>
        </authorList>
    </citation>
    <scope>NUCLEOTIDE SEQUENCE [LARGE SCALE GENOMIC DNA]</scope>
    <source>
        <strain evidence="5 6">KG197</strain>
    </source>
</reference>
<dbReference type="Gene3D" id="1.20.120.530">
    <property type="entry name" value="GntR ligand-binding domain-like"/>
    <property type="match status" value="1"/>
</dbReference>
<dbReference type="PRINTS" id="PR00035">
    <property type="entry name" value="HTHGNTR"/>
</dbReference>
<keyword evidence="2" id="KW-0238">DNA-binding</keyword>
<dbReference type="InterPro" id="IPR036390">
    <property type="entry name" value="WH_DNA-bd_sf"/>
</dbReference>
<evidence type="ECO:0000313" key="6">
    <source>
        <dbReference type="Proteomes" id="UP001629536"/>
    </source>
</evidence>
<accession>A0ABW9F5E7</accession>
<sequence>MLIKENKDQLKKNLINKKNNLKNLRLFLNMTQKEFIKDFLSNDDGYPEISVSTLSNIENKGGVILDDIISKVSSILGINNLIFTYDKMDFLGIIENQYNINVEDFSLAKNKKNKSVTNLVNRLTLYFAEEMLKGNLKKGDKIESDRKLAEKMDVGRSALREALKVLEIMGMINIRHGQGSYISDQESNFFDVPLTWSLFMNYKQIYDVLQVRSILEEKAAELAAFSVDKEKLNNLKLIIDEINKSYREKDFRKFLDLDMKFHIAIAECSGNTVIISQILSIQNLLKSMSKSGMQDISEIEAIYNEHLAIYNAIVSRKNDDARRAMAYHMGKSFDRYKSDYI</sequence>
<proteinExistence type="predicted"/>
<feature type="domain" description="HTH gntR-type" evidence="4">
    <location>
        <begin position="117"/>
        <end position="185"/>
    </location>
</feature>
<dbReference type="RefSeq" id="WP_408105528.1">
    <property type="nucleotide sequence ID" value="NZ_JBFNFH010000002.1"/>
</dbReference>
<name>A0ABW9F5E7_9FIRM</name>
<dbReference type="PANTHER" id="PTHR43537">
    <property type="entry name" value="TRANSCRIPTIONAL REGULATOR, GNTR FAMILY"/>
    <property type="match status" value="1"/>
</dbReference>
<dbReference type="PANTHER" id="PTHR43537:SF5">
    <property type="entry name" value="UXU OPERON TRANSCRIPTIONAL REGULATOR"/>
    <property type="match status" value="1"/>
</dbReference>
<organism evidence="5 6">
    <name type="scientific">Helcococcus bovis</name>
    <dbReference type="NCBI Taxonomy" id="3153252"/>
    <lineage>
        <taxon>Bacteria</taxon>
        <taxon>Bacillati</taxon>
        <taxon>Bacillota</taxon>
        <taxon>Tissierellia</taxon>
        <taxon>Tissierellales</taxon>
        <taxon>Peptoniphilaceae</taxon>
        <taxon>Helcococcus</taxon>
    </lineage>
</organism>
<gene>
    <name evidence="5" type="ORF">ABGF40_01775</name>
</gene>
<dbReference type="SUPFAM" id="SSF48008">
    <property type="entry name" value="GntR ligand-binding domain-like"/>
    <property type="match status" value="1"/>
</dbReference>
<dbReference type="InterPro" id="IPR000524">
    <property type="entry name" value="Tscrpt_reg_HTH_GntR"/>
</dbReference>
<dbReference type="Proteomes" id="UP001629536">
    <property type="component" value="Unassembled WGS sequence"/>
</dbReference>
<evidence type="ECO:0000256" key="3">
    <source>
        <dbReference type="ARBA" id="ARBA00023163"/>
    </source>
</evidence>
<dbReference type="SMART" id="SM00345">
    <property type="entry name" value="HTH_GNTR"/>
    <property type="match status" value="1"/>
</dbReference>
<dbReference type="InterPro" id="IPR011711">
    <property type="entry name" value="GntR_C"/>
</dbReference>
<dbReference type="Gene3D" id="1.10.10.10">
    <property type="entry name" value="Winged helix-like DNA-binding domain superfamily/Winged helix DNA-binding domain"/>
    <property type="match status" value="1"/>
</dbReference>
<comment type="caution">
    <text evidence="5">The sequence shown here is derived from an EMBL/GenBank/DDBJ whole genome shotgun (WGS) entry which is preliminary data.</text>
</comment>
<dbReference type="Pfam" id="PF07729">
    <property type="entry name" value="FCD"/>
    <property type="match status" value="1"/>
</dbReference>
<dbReference type="SUPFAM" id="SSF46785">
    <property type="entry name" value="Winged helix' DNA-binding domain"/>
    <property type="match status" value="1"/>
</dbReference>
<evidence type="ECO:0000313" key="5">
    <source>
        <dbReference type="EMBL" id="MFM1524398.1"/>
    </source>
</evidence>
<dbReference type="Pfam" id="PF00392">
    <property type="entry name" value="GntR"/>
    <property type="match status" value="1"/>
</dbReference>
<dbReference type="SMART" id="SM00895">
    <property type="entry name" value="FCD"/>
    <property type="match status" value="1"/>
</dbReference>
<dbReference type="PROSITE" id="PS50949">
    <property type="entry name" value="HTH_GNTR"/>
    <property type="match status" value="1"/>
</dbReference>
<keyword evidence="3" id="KW-0804">Transcription</keyword>
<keyword evidence="1" id="KW-0805">Transcription regulation</keyword>
<evidence type="ECO:0000256" key="2">
    <source>
        <dbReference type="ARBA" id="ARBA00023125"/>
    </source>
</evidence>
<dbReference type="EMBL" id="JBFNFH010000002">
    <property type="protein sequence ID" value="MFM1524398.1"/>
    <property type="molecule type" value="Genomic_DNA"/>
</dbReference>
<dbReference type="InterPro" id="IPR036388">
    <property type="entry name" value="WH-like_DNA-bd_sf"/>
</dbReference>
<protein>
    <submittedName>
        <fullName evidence="5">FadR/GntR family transcriptional regulator</fullName>
    </submittedName>
</protein>
<dbReference type="InterPro" id="IPR008920">
    <property type="entry name" value="TF_FadR/GntR_C"/>
</dbReference>